<comment type="caution">
    <text evidence="1">The sequence shown here is derived from an EMBL/GenBank/DDBJ whole genome shotgun (WGS) entry which is preliminary data.</text>
</comment>
<dbReference type="Proteomes" id="UP001283361">
    <property type="component" value="Unassembled WGS sequence"/>
</dbReference>
<organism evidence="1 2">
    <name type="scientific">Elysia crispata</name>
    <name type="common">lettuce slug</name>
    <dbReference type="NCBI Taxonomy" id="231223"/>
    <lineage>
        <taxon>Eukaryota</taxon>
        <taxon>Metazoa</taxon>
        <taxon>Spiralia</taxon>
        <taxon>Lophotrochozoa</taxon>
        <taxon>Mollusca</taxon>
        <taxon>Gastropoda</taxon>
        <taxon>Heterobranchia</taxon>
        <taxon>Euthyneura</taxon>
        <taxon>Panpulmonata</taxon>
        <taxon>Sacoglossa</taxon>
        <taxon>Placobranchoidea</taxon>
        <taxon>Plakobranchidae</taxon>
        <taxon>Elysia</taxon>
    </lineage>
</organism>
<dbReference type="AlphaFoldDB" id="A0AAE0XRQ6"/>
<dbReference type="EMBL" id="JAWDGP010007770">
    <property type="protein sequence ID" value="KAK3705542.1"/>
    <property type="molecule type" value="Genomic_DNA"/>
</dbReference>
<evidence type="ECO:0000313" key="2">
    <source>
        <dbReference type="Proteomes" id="UP001283361"/>
    </source>
</evidence>
<keyword evidence="2" id="KW-1185">Reference proteome</keyword>
<reference evidence="1" key="1">
    <citation type="journal article" date="2023" name="G3 (Bethesda)">
        <title>A reference genome for the long-term kleptoplast-retaining sea slug Elysia crispata morphotype clarki.</title>
        <authorList>
            <person name="Eastman K.E."/>
            <person name="Pendleton A.L."/>
            <person name="Shaikh M.A."/>
            <person name="Suttiyut T."/>
            <person name="Ogas R."/>
            <person name="Tomko P."/>
            <person name="Gavelis G."/>
            <person name="Widhalm J.R."/>
            <person name="Wisecaver J.H."/>
        </authorList>
    </citation>
    <scope>NUCLEOTIDE SEQUENCE</scope>
    <source>
        <strain evidence="1">ECLA1</strain>
    </source>
</reference>
<proteinExistence type="predicted"/>
<evidence type="ECO:0000313" key="1">
    <source>
        <dbReference type="EMBL" id="KAK3705542.1"/>
    </source>
</evidence>
<accession>A0AAE0XRQ6</accession>
<name>A0AAE0XRQ6_9GAST</name>
<protein>
    <submittedName>
        <fullName evidence="1">Uncharacterized protein</fullName>
    </submittedName>
</protein>
<gene>
    <name evidence="1" type="ORF">RRG08_041416</name>
</gene>
<sequence length="94" mass="10327">MMSLKNREAEFLTFLRDKNLCGVVCEKGEDKILGNLVTCRPVDGQKPRWATGKPRQCLPGVITLGNGSRDLARCGGHEPGSPFLNQGRAIYPEI</sequence>